<organism evidence="2 3">
    <name type="scientific">Halovivax cerinus</name>
    <dbReference type="NCBI Taxonomy" id="1487865"/>
    <lineage>
        <taxon>Archaea</taxon>
        <taxon>Methanobacteriati</taxon>
        <taxon>Methanobacteriota</taxon>
        <taxon>Stenosarchaea group</taxon>
        <taxon>Halobacteria</taxon>
        <taxon>Halobacteriales</taxon>
        <taxon>Natrialbaceae</taxon>
        <taxon>Halovivax</taxon>
    </lineage>
</organism>
<dbReference type="RefSeq" id="WP_256531563.1">
    <property type="nucleotide sequence ID" value="NZ_CP101824.1"/>
</dbReference>
<dbReference type="EMBL" id="JBHSAQ010000014">
    <property type="protein sequence ID" value="MFC3959921.1"/>
    <property type="molecule type" value="Genomic_DNA"/>
</dbReference>
<proteinExistence type="predicted"/>
<evidence type="ECO:0000256" key="1">
    <source>
        <dbReference type="SAM" id="Phobius"/>
    </source>
</evidence>
<sequence>MCHAESSVAALLVAVAAGSLVGVTTTKSTLLWLGWAVATVVAAGAVLLWSNWGHEPQID</sequence>
<keyword evidence="1" id="KW-0812">Transmembrane</keyword>
<protein>
    <submittedName>
        <fullName evidence="2">Uncharacterized protein</fullName>
    </submittedName>
</protein>
<dbReference type="Proteomes" id="UP001595846">
    <property type="component" value="Unassembled WGS sequence"/>
</dbReference>
<keyword evidence="1" id="KW-1133">Transmembrane helix</keyword>
<keyword evidence="1" id="KW-0472">Membrane</keyword>
<reference evidence="2 3" key="1">
    <citation type="journal article" date="2019" name="Int. J. Syst. Evol. Microbiol.">
        <title>The Global Catalogue of Microorganisms (GCM) 10K type strain sequencing project: providing services to taxonomists for standard genome sequencing and annotation.</title>
        <authorList>
            <consortium name="The Broad Institute Genomics Platform"/>
            <consortium name="The Broad Institute Genome Sequencing Center for Infectious Disease"/>
            <person name="Wu L."/>
            <person name="Ma J."/>
        </authorList>
    </citation>
    <scope>NUCLEOTIDE SEQUENCE [LARGE SCALE GENOMIC DNA]</scope>
    <source>
        <strain evidence="2 3">IBRC-M 10256</strain>
    </source>
</reference>
<keyword evidence="3" id="KW-1185">Reference proteome</keyword>
<evidence type="ECO:0000313" key="2">
    <source>
        <dbReference type="EMBL" id="MFC3959921.1"/>
    </source>
</evidence>
<comment type="caution">
    <text evidence="2">The sequence shown here is derived from an EMBL/GenBank/DDBJ whole genome shotgun (WGS) entry which is preliminary data.</text>
</comment>
<name>A0ABD5NSI8_9EURY</name>
<dbReference type="GeneID" id="73904313"/>
<gene>
    <name evidence="2" type="ORF">ACFOUR_16285</name>
</gene>
<evidence type="ECO:0000313" key="3">
    <source>
        <dbReference type="Proteomes" id="UP001595846"/>
    </source>
</evidence>
<feature type="transmembrane region" description="Helical" evidence="1">
    <location>
        <begin position="32"/>
        <end position="52"/>
    </location>
</feature>
<dbReference type="AlphaFoldDB" id="A0ABD5NSI8"/>
<accession>A0ABD5NSI8</accession>